<reference evidence="1" key="1">
    <citation type="submission" date="2019-12" db="EMBL/GenBank/DDBJ databases">
        <title>Genome sequencing and annotation of Brassica cretica.</title>
        <authorList>
            <person name="Studholme D.J."/>
            <person name="Sarris P.F."/>
        </authorList>
    </citation>
    <scope>NUCLEOTIDE SEQUENCE</scope>
    <source>
        <strain evidence="1">PFS-001/15</strain>
        <tissue evidence="1">Leaf</tissue>
    </source>
</reference>
<protein>
    <submittedName>
        <fullName evidence="1">Uncharacterized protein</fullName>
    </submittedName>
</protein>
<proteinExistence type="predicted"/>
<evidence type="ECO:0000313" key="2">
    <source>
        <dbReference type="Proteomes" id="UP000712281"/>
    </source>
</evidence>
<gene>
    <name evidence="1" type="ORF">F2Q68_00032495</name>
</gene>
<accession>A0A8S9GAE3</accession>
<name>A0A8S9GAE3_BRACR</name>
<organism evidence="1 2">
    <name type="scientific">Brassica cretica</name>
    <name type="common">Mustard</name>
    <dbReference type="NCBI Taxonomy" id="69181"/>
    <lineage>
        <taxon>Eukaryota</taxon>
        <taxon>Viridiplantae</taxon>
        <taxon>Streptophyta</taxon>
        <taxon>Embryophyta</taxon>
        <taxon>Tracheophyta</taxon>
        <taxon>Spermatophyta</taxon>
        <taxon>Magnoliopsida</taxon>
        <taxon>eudicotyledons</taxon>
        <taxon>Gunneridae</taxon>
        <taxon>Pentapetalae</taxon>
        <taxon>rosids</taxon>
        <taxon>malvids</taxon>
        <taxon>Brassicales</taxon>
        <taxon>Brassicaceae</taxon>
        <taxon>Brassiceae</taxon>
        <taxon>Brassica</taxon>
    </lineage>
</organism>
<dbReference type="AlphaFoldDB" id="A0A8S9GAE3"/>
<dbReference type="Proteomes" id="UP000712281">
    <property type="component" value="Unassembled WGS sequence"/>
</dbReference>
<comment type="caution">
    <text evidence="1">The sequence shown here is derived from an EMBL/GenBank/DDBJ whole genome shotgun (WGS) entry which is preliminary data.</text>
</comment>
<dbReference type="EMBL" id="QGKW02002005">
    <property type="protein sequence ID" value="KAF2541547.1"/>
    <property type="molecule type" value="Genomic_DNA"/>
</dbReference>
<sequence>METISSVDHYVIVVAAGAPPSCLLSPSPSPHTSSSSIPSPPLSSYSAVIVSGGWVFLWEVSGFSHRIPARDAWIYQTRYSKAWKDCCTRCLDLPNKIFKSLEAVFAFPLLFLSLSPCGRDMRDKNGDSVDNGEEKCSCGDCSQECVFPATITIIISRELTDIILHANFK</sequence>
<evidence type="ECO:0000313" key="1">
    <source>
        <dbReference type="EMBL" id="KAF2541547.1"/>
    </source>
</evidence>